<dbReference type="HOGENOM" id="CLU_1500239_0_0_2"/>
<dbReference type="AlphaFoldDB" id="A0A0C5BQ10"/>
<dbReference type="Pfam" id="PF02635">
    <property type="entry name" value="DsrE"/>
    <property type="match status" value="1"/>
</dbReference>
<sequence length="179" mass="19395">MKSILKYSISGTVLATLLVVAAISFHGGNYEADALIGAQSSSELGLEGERARMGLGTGYDDRLYVVHITSGDPNSQHQVHSSMMGIQHAKAFQSAGKDVIVFLDVDGVRIADEDRPTALTVQHEALKEFLNNGGRVIACEHCIGSFDVDNLLRGVEVDPHPYMPKIQKILSEVDVVLDY</sequence>
<dbReference type="Proteomes" id="UP000032027">
    <property type="component" value="Chromosome"/>
</dbReference>
<protein>
    <recommendedName>
        <fullName evidence="3">DsrE family protein</fullName>
    </recommendedName>
</protein>
<dbReference type="OrthoDB" id="12222at2157"/>
<dbReference type="GeneID" id="41599736"/>
<keyword evidence="2" id="KW-1185">Reference proteome</keyword>
<dbReference type="Gene3D" id="3.40.1260.10">
    <property type="entry name" value="DsrEFH-like"/>
    <property type="match status" value="1"/>
</dbReference>
<accession>A0A0C5BQ10</accession>
<dbReference type="PATRIC" id="fig|1582439.9.peg.588"/>
<reference evidence="2" key="1">
    <citation type="submission" date="2015-02" db="EMBL/GenBank/DDBJ databases">
        <title>Characterization of two novel Thaumarchaeota isolated from the Northern Adriatic Sea.</title>
        <authorList>
            <person name="Bayer B."/>
            <person name="Vojvoda J."/>
            <person name="Offre P."/>
            <person name="Srivastava A."/>
            <person name="Elisabeth N."/>
            <person name="Garcia J.A.L."/>
            <person name="Schleper C."/>
            <person name="Herndl G.J."/>
        </authorList>
    </citation>
    <scope>NUCLEOTIDE SEQUENCE [LARGE SCALE GENOMIC DNA]</scope>
    <source>
        <strain evidence="2">D3C</strain>
    </source>
</reference>
<dbReference type="RefSeq" id="WP_148702752.1">
    <property type="nucleotide sequence ID" value="NZ_CP010868.1"/>
</dbReference>
<dbReference type="InterPro" id="IPR027396">
    <property type="entry name" value="DsrEFH-like"/>
</dbReference>
<dbReference type="EMBL" id="CP010868">
    <property type="protein sequence ID" value="AJM91793.1"/>
    <property type="molecule type" value="Genomic_DNA"/>
</dbReference>
<dbReference type="SUPFAM" id="SSF75169">
    <property type="entry name" value="DsrEFH-like"/>
    <property type="match status" value="1"/>
</dbReference>
<reference evidence="1 2" key="2">
    <citation type="journal article" date="2016" name="ISME J.">
        <title>Physiological and genomic characterization of two novel marine thaumarchaeal strains indicates niche differentiation.</title>
        <authorList>
            <person name="Bayer B."/>
            <person name="Vojvoda J."/>
            <person name="Offre P."/>
            <person name="Alves R.J."/>
            <person name="Elisabeth N.H."/>
            <person name="Garcia J.A."/>
            <person name="Volland J.M."/>
            <person name="Srivastava A."/>
            <person name="Schleper C."/>
            <person name="Herndl G.J."/>
        </authorList>
    </citation>
    <scope>NUCLEOTIDE SEQUENCE [LARGE SCALE GENOMIC DNA]</scope>
    <source>
        <strain evidence="1 2">D3C</strain>
    </source>
</reference>
<gene>
    <name evidence="1" type="ORF">NPIRD3C_0579</name>
</gene>
<dbReference type="STRING" id="1582439.NPIRD3C_0579"/>
<dbReference type="InterPro" id="IPR003787">
    <property type="entry name" value="Sulphur_relay_DsrE/F-like"/>
</dbReference>
<dbReference type="KEGG" id="nid:NPIRD3C_0579"/>
<evidence type="ECO:0000313" key="2">
    <source>
        <dbReference type="Proteomes" id="UP000032027"/>
    </source>
</evidence>
<reference evidence="1 2" key="3">
    <citation type="journal article" date="2019" name="Int. J. Syst. Evol. Microbiol.">
        <title>Nitrosopumilus adriaticus sp. nov. and Nitrosopumilus piranensis sp. nov., two ammonia-oxidizing archaea from the Adriatic Sea and members of the class Nitrososphaeria.</title>
        <authorList>
            <person name="Bayer B."/>
            <person name="Vojvoda J."/>
            <person name="Reinthaler T."/>
            <person name="Reyes C."/>
            <person name="Pinto M."/>
            <person name="Herndl G.J."/>
        </authorList>
    </citation>
    <scope>NUCLEOTIDE SEQUENCE [LARGE SCALE GENOMIC DNA]</scope>
    <source>
        <strain evidence="1 2">D3C</strain>
    </source>
</reference>
<evidence type="ECO:0000313" key="1">
    <source>
        <dbReference type="EMBL" id="AJM91793.1"/>
    </source>
</evidence>
<name>A0A0C5BQ10_9ARCH</name>
<organism evidence="1 2">
    <name type="scientific">Nitrosopumilus piranensis</name>
    <dbReference type="NCBI Taxonomy" id="1582439"/>
    <lineage>
        <taxon>Archaea</taxon>
        <taxon>Nitrososphaerota</taxon>
        <taxon>Nitrososphaeria</taxon>
        <taxon>Nitrosopumilales</taxon>
        <taxon>Nitrosopumilaceae</taxon>
        <taxon>Nitrosopumilus</taxon>
    </lineage>
</organism>
<proteinExistence type="predicted"/>
<evidence type="ECO:0008006" key="3">
    <source>
        <dbReference type="Google" id="ProtNLM"/>
    </source>
</evidence>